<dbReference type="PANTHER" id="PTHR43415">
    <property type="entry name" value="SPERMIDINE N(1)-ACETYLTRANSFERASE"/>
    <property type="match status" value="1"/>
</dbReference>
<organism evidence="2">
    <name type="scientific">hydrothermal vent metagenome</name>
    <dbReference type="NCBI Taxonomy" id="652676"/>
    <lineage>
        <taxon>unclassified sequences</taxon>
        <taxon>metagenomes</taxon>
        <taxon>ecological metagenomes</taxon>
    </lineage>
</organism>
<evidence type="ECO:0000259" key="1">
    <source>
        <dbReference type="PROSITE" id="PS51186"/>
    </source>
</evidence>
<feature type="domain" description="N-acetyltransferase" evidence="1">
    <location>
        <begin position="77"/>
        <end position="236"/>
    </location>
</feature>
<accession>A0A3B1BD02</accession>
<dbReference type="SUPFAM" id="SSF55729">
    <property type="entry name" value="Acyl-CoA N-acyltransferases (Nat)"/>
    <property type="match status" value="1"/>
</dbReference>
<protein>
    <recommendedName>
        <fullName evidence="1">N-acetyltransferase domain-containing protein</fullName>
    </recommendedName>
</protein>
<dbReference type="PANTHER" id="PTHR43415:SF3">
    <property type="entry name" value="GNAT-FAMILY ACETYLTRANSFERASE"/>
    <property type="match status" value="1"/>
</dbReference>
<dbReference type="InterPro" id="IPR016181">
    <property type="entry name" value="Acyl_CoA_acyltransferase"/>
</dbReference>
<dbReference type="EMBL" id="UOGD01000046">
    <property type="protein sequence ID" value="VAX16156.1"/>
    <property type="molecule type" value="Genomic_DNA"/>
</dbReference>
<evidence type="ECO:0000313" key="2">
    <source>
        <dbReference type="EMBL" id="VAX16156.1"/>
    </source>
</evidence>
<dbReference type="InterPro" id="IPR000182">
    <property type="entry name" value="GNAT_dom"/>
</dbReference>
<dbReference type="PROSITE" id="PS51186">
    <property type="entry name" value="GNAT"/>
    <property type="match status" value="1"/>
</dbReference>
<gene>
    <name evidence="2" type="ORF">MNBD_IGNAVI01-2127</name>
</gene>
<dbReference type="GO" id="GO:0016747">
    <property type="term" value="F:acyltransferase activity, transferring groups other than amino-acyl groups"/>
    <property type="evidence" value="ECO:0007669"/>
    <property type="project" value="InterPro"/>
</dbReference>
<dbReference type="Pfam" id="PF13302">
    <property type="entry name" value="Acetyltransf_3"/>
    <property type="match status" value="1"/>
</dbReference>
<dbReference type="Gene3D" id="3.40.630.30">
    <property type="match status" value="1"/>
</dbReference>
<dbReference type="CDD" id="cd04301">
    <property type="entry name" value="NAT_SF"/>
    <property type="match status" value="1"/>
</dbReference>
<dbReference type="AlphaFoldDB" id="A0A3B1BD02"/>
<reference evidence="2" key="1">
    <citation type="submission" date="2018-06" db="EMBL/GenBank/DDBJ databases">
        <authorList>
            <person name="Zhirakovskaya E."/>
        </authorList>
    </citation>
    <scope>NUCLEOTIDE SEQUENCE</scope>
</reference>
<proteinExistence type="predicted"/>
<sequence>MGQSKIPDTTIEALTRNFFKESIHYGFGYEDYIKFVNSLLEYAIESKNGKTPEVKNTTNGFYEEISDWSLPIETKNLIIRDFQKDTDKRLLEKWVNDQYGRHFLLSMTRATVNTIEDLISLEQNILGIITLKDGKPIGTVAFLNHDTVNQKAELRKLIGDPDHRGKGYGKEATKYWINYGFDVLKLKKIYLNTTETNFHNIKINEELGFKVEGILRDEILMDGIPHDVLRMGLLNENI</sequence>
<name>A0A3B1BD02_9ZZZZ</name>